<dbReference type="CDD" id="cd16917">
    <property type="entry name" value="HATPase_UhpB-NarQ-NarX-like"/>
    <property type="match status" value="1"/>
</dbReference>
<feature type="transmembrane region" description="Helical" evidence="4">
    <location>
        <begin position="28"/>
        <end position="53"/>
    </location>
</feature>
<dbReference type="RefSeq" id="WP_302724847.1">
    <property type="nucleotide sequence ID" value="NZ_JAULRU010000823.1"/>
</dbReference>
<dbReference type="EMBL" id="JAXAFO010000013">
    <property type="protein sequence ID" value="MDX6849589.1"/>
    <property type="molecule type" value="Genomic_DNA"/>
</dbReference>
<proteinExistence type="predicted"/>
<keyword evidence="7" id="KW-1185">Reference proteome</keyword>
<evidence type="ECO:0000313" key="7">
    <source>
        <dbReference type="Proteomes" id="UP001273505"/>
    </source>
</evidence>
<dbReference type="Proteomes" id="UP001273505">
    <property type="component" value="Unassembled WGS sequence"/>
</dbReference>
<evidence type="ECO:0000256" key="4">
    <source>
        <dbReference type="SAM" id="Phobius"/>
    </source>
</evidence>
<comment type="caution">
    <text evidence="6">The sequence shown here is derived from an EMBL/GenBank/DDBJ whole genome shotgun (WGS) entry which is preliminary data.</text>
</comment>
<reference evidence="6 7" key="1">
    <citation type="submission" date="2023-11" db="EMBL/GenBank/DDBJ databases">
        <title>Gilvimarinus fulvus sp. nov., isolated from the surface of Kelp.</title>
        <authorList>
            <person name="Sun Y.Y."/>
            <person name="Gong Y."/>
            <person name="Du Z.J."/>
        </authorList>
    </citation>
    <scope>NUCLEOTIDE SEQUENCE [LARGE SCALE GENOMIC DNA]</scope>
    <source>
        <strain evidence="6 7">SDUM040013</strain>
    </source>
</reference>
<feature type="transmembrane region" description="Helical" evidence="4">
    <location>
        <begin position="110"/>
        <end position="128"/>
    </location>
</feature>
<feature type="transmembrane region" description="Helical" evidence="4">
    <location>
        <begin position="134"/>
        <end position="153"/>
    </location>
</feature>
<dbReference type="PANTHER" id="PTHR24421:SF63">
    <property type="entry name" value="SENSOR HISTIDINE KINASE DESK"/>
    <property type="match status" value="1"/>
</dbReference>
<feature type="transmembrane region" description="Helical" evidence="4">
    <location>
        <begin position="89"/>
        <end position="105"/>
    </location>
</feature>
<organism evidence="6 7">
    <name type="scientific">Gilvimarinus gilvus</name>
    <dbReference type="NCBI Taxonomy" id="3058038"/>
    <lineage>
        <taxon>Bacteria</taxon>
        <taxon>Pseudomonadati</taxon>
        <taxon>Pseudomonadota</taxon>
        <taxon>Gammaproteobacteria</taxon>
        <taxon>Cellvibrionales</taxon>
        <taxon>Cellvibrionaceae</taxon>
        <taxon>Gilvimarinus</taxon>
    </lineage>
</organism>
<evidence type="ECO:0000256" key="2">
    <source>
        <dbReference type="ARBA" id="ARBA00022777"/>
    </source>
</evidence>
<keyword evidence="4" id="KW-1133">Transmembrane helix</keyword>
<evidence type="ECO:0000256" key="3">
    <source>
        <dbReference type="ARBA" id="ARBA00023012"/>
    </source>
</evidence>
<accession>A0ABU4RY50</accession>
<dbReference type="InterPro" id="IPR050482">
    <property type="entry name" value="Sensor_HK_TwoCompSys"/>
</dbReference>
<dbReference type="SUPFAM" id="SSF55874">
    <property type="entry name" value="ATPase domain of HSP90 chaperone/DNA topoisomerase II/histidine kinase"/>
    <property type="match status" value="1"/>
</dbReference>
<name>A0ABU4RY50_9GAMM</name>
<keyword evidence="1" id="KW-0808">Transferase</keyword>
<keyword evidence="4" id="KW-0812">Transmembrane</keyword>
<dbReference type="Gene3D" id="1.20.5.1930">
    <property type="match status" value="1"/>
</dbReference>
<dbReference type="PANTHER" id="PTHR24421">
    <property type="entry name" value="NITRATE/NITRITE SENSOR PROTEIN NARX-RELATED"/>
    <property type="match status" value="1"/>
</dbReference>
<dbReference type="Pfam" id="PF07730">
    <property type="entry name" value="HisKA_3"/>
    <property type="match status" value="1"/>
</dbReference>
<protein>
    <submittedName>
        <fullName evidence="6">Sensor histidine kinase</fullName>
    </submittedName>
</protein>
<feature type="domain" description="Signal transduction histidine kinase subgroup 3 dimerisation and phosphoacceptor" evidence="5">
    <location>
        <begin position="178"/>
        <end position="245"/>
    </location>
</feature>
<evidence type="ECO:0000259" key="5">
    <source>
        <dbReference type="Pfam" id="PF07730"/>
    </source>
</evidence>
<dbReference type="GO" id="GO:0016301">
    <property type="term" value="F:kinase activity"/>
    <property type="evidence" value="ECO:0007669"/>
    <property type="project" value="UniProtKB-KW"/>
</dbReference>
<keyword evidence="3" id="KW-0902">Two-component regulatory system</keyword>
<keyword evidence="4" id="KW-0472">Membrane</keyword>
<dbReference type="Gene3D" id="3.30.565.10">
    <property type="entry name" value="Histidine kinase-like ATPase, C-terminal domain"/>
    <property type="match status" value="1"/>
</dbReference>
<dbReference type="InterPro" id="IPR011712">
    <property type="entry name" value="Sig_transdc_His_kin_sub3_dim/P"/>
</dbReference>
<keyword evidence="2 6" id="KW-0418">Kinase</keyword>
<sequence>MDIVSVDELNNQHRITSPWSWISFMFSAFYFFSFFALPLTFHFVVVALFYYALFAAFYIRLTRCPQNQVVLTLTGMLILGIIASGHNPSSGVIFGYTTFFAGFYLKRAHALIALAIVCVCLFISAHIHDLWVTYYIFPSLIPAISMSFLGLYIQSTTRHAYQEQRNSEEKRQLIKVAERERIARDLHDTLGHTLSSITLKAQLAKKLGDNGQVEDALKEIHQVAQLARDSLSEVRSAISGYRKKGLTEELENLEQKLTAADFAVKIENSVTNVSAKIETALILILIESVTNIVRHSSGNTVEISLSSGDSEIDVSIKDNGHANNITLGNGLKGMQERVEDLAGSMDIDNNQGFSLHIMLPVITND</sequence>
<dbReference type="InterPro" id="IPR036890">
    <property type="entry name" value="HATPase_C_sf"/>
</dbReference>
<evidence type="ECO:0000256" key="1">
    <source>
        <dbReference type="ARBA" id="ARBA00022679"/>
    </source>
</evidence>
<gene>
    <name evidence="6" type="ORF">SCD92_09465</name>
</gene>
<evidence type="ECO:0000313" key="6">
    <source>
        <dbReference type="EMBL" id="MDX6849589.1"/>
    </source>
</evidence>